<evidence type="ECO:0000256" key="2">
    <source>
        <dbReference type="ARBA" id="ARBA00022723"/>
    </source>
</evidence>
<keyword evidence="10" id="KW-1185">Reference proteome</keyword>
<gene>
    <name evidence="9" type="ORF">D9613_004709</name>
</gene>
<proteinExistence type="predicted"/>
<keyword evidence="4" id="KW-0862">Zinc</keyword>
<dbReference type="GO" id="GO:0005634">
    <property type="term" value="C:nucleus"/>
    <property type="evidence" value="ECO:0007669"/>
    <property type="project" value="UniProtKB-SubCell"/>
</dbReference>
<comment type="caution">
    <text evidence="9">The sequence shown here is derived from an EMBL/GenBank/DDBJ whole genome shotgun (WGS) entry which is preliminary data.</text>
</comment>
<feature type="compositionally biased region" description="Polar residues" evidence="7">
    <location>
        <begin position="131"/>
        <end position="152"/>
    </location>
</feature>
<feature type="region of interest" description="Disordered" evidence="7">
    <location>
        <begin position="213"/>
        <end position="284"/>
    </location>
</feature>
<name>A0A8H4VR23_9AGAR</name>
<evidence type="ECO:0000256" key="5">
    <source>
        <dbReference type="ARBA" id="ARBA00023242"/>
    </source>
</evidence>
<dbReference type="SMART" id="SM00401">
    <property type="entry name" value="ZnF_GATA"/>
    <property type="match status" value="2"/>
</dbReference>
<evidence type="ECO:0000256" key="3">
    <source>
        <dbReference type="ARBA" id="ARBA00022771"/>
    </source>
</evidence>
<dbReference type="InterPro" id="IPR000679">
    <property type="entry name" value="Znf_GATA"/>
</dbReference>
<accession>A0A8H4VR23</accession>
<dbReference type="InterPro" id="IPR013088">
    <property type="entry name" value="Znf_NHR/GATA"/>
</dbReference>
<dbReference type="EMBL" id="JAACJL010000016">
    <property type="protein sequence ID" value="KAF4619243.1"/>
    <property type="molecule type" value="Genomic_DNA"/>
</dbReference>
<dbReference type="Gene3D" id="3.30.50.10">
    <property type="entry name" value="Erythroid Transcription Factor GATA-1, subunit A"/>
    <property type="match status" value="2"/>
</dbReference>
<keyword evidence="5" id="KW-0539">Nucleus</keyword>
<protein>
    <recommendedName>
        <fullName evidence="8">GATA-type domain-containing protein</fullName>
    </recommendedName>
</protein>
<comment type="subcellular location">
    <subcellularLocation>
        <location evidence="1">Nucleus</location>
    </subcellularLocation>
</comment>
<evidence type="ECO:0000256" key="1">
    <source>
        <dbReference type="ARBA" id="ARBA00004123"/>
    </source>
</evidence>
<sequence length="393" mass="43710">MVHGREHSAGYTIPSNKTFYSPSSNSSNMMCSYEPSSAYDAHVAGVNNVGNWPIGEHGLHDLVGARAHMRKASSQSYNGSDAYVGSDQQRRWMAQQESLYSRRDNRSESRSIASCNNLGLQQAPMSPQYSTATYIDSPQFSRPSSYHASNRASLDMRAPTPNWSSWDMEQTPTPPLNEQRFGTATTSPAWSDINSIPEYSGSHFSDATYASSESSSTIYSPPPDQNMTLNGYAFPHRFSPGPSPSPSPILHRSTGPLPPNQHHPRKRNEDRPESGKSCSHCHATSTPLWRRDPSTMLPLCNACGLYLQQRNKLRPQELIDADDDGSSSDESDVNYVGPECTHCRTHHTSVWRRSKAGEQLCNACGVYARLRGKPRPLSLKRKKIRPRTKHSPK</sequence>
<dbReference type="PANTHER" id="PTHR10071">
    <property type="entry name" value="TRANSCRIPTION FACTOR GATA FAMILY MEMBER"/>
    <property type="match status" value="1"/>
</dbReference>
<dbReference type="GO" id="GO:0045944">
    <property type="term" value="P:positive regulation of transcription by RNA polymerase II"/>
    <property type="evidence" value="ECO:0007669"/>
    <property type="project" value="TreeGrafter"/>
</dbReference>
<evidence type="ECO:0000256" key="6">
    <source>
        <dbReference type="PROSITE-ProRule" id="PRU00094"/>
    </source>
</evidence>
<evidence type="ECO:0000313" key="10">
    <source>
        <dbReference type="Proteomes" id="UP000521872"/>
    </source>
</evidence>
<dbReference type="InterPro" id="IPR039355">
    <property type="entry name" value="Transcription_factor_GATA"/>
</dbReference>
<keyword evidence="3 6" id="KW-0863">Zinc-finger</keyword>
<feature type="compositionally biased region" description="Polar residues" evidence="7">
    <location>
        <begin position="161"/>
        <end position="171"/>
    </location>
</feature>
<dbReference type="CDD" id="cd00202">
    <property type="entry name" value="ZnF_GATA"/>
    <property type="match status" value="2"/>
</dbReference>
<dbReference type="GO" id="GO:0000981">
    <property type="term" value="F:DNA-binding transcription factor activity, RNA polymerase II-specific"/>
    <property type="evidence" value="ECO:0007669"/>
    <property type="project" value="TreeGrafter"/>
</dbReference>
<evidence type="ECO:0000256" key="4">
    <source>
        <dbReference type="ARBA" id="ARBA00022833"/>
    </source>
</evidence>
<feature type="compositionally biased region" description="Polar residues" evidence="7">
    <location>
        <begin position="180"/>
        <end position="194"/>
    </location>
</feature>
<evidence type="ECO:0000259" key="8">
    <source>
        <dbReference type="PROSITE" id="PS50114"/>
    </source>
</evidence>
<dbReference type="GO" id="GO:0000122">
    <property type="term" value="P:negative regulation of transcription by RNA polymerase II"/>
    <property type="evidence" value="ECO:0007669"/>
    <property type="project" value="TreeGrafter"/>
</dbReference>
<dbReference type="GO" id="GO:0000978">
    <property type="term" value="F:RNA polymerase II cis-regulatory region sequence-specific DNA binding"/>
    <property type="evidence" value="ECO:0007669"/>
    <property type="project" value="TreeGrafter"/>
</dbReference>
<evidence type="ECO:0000256" key="7">
    <source>
        <dbReference type="SAM" id="MobiDB-lite"/>
    </source>
</evidence>
<organism evidence="9 10">
    <name type="scientific">Agrocybe pediades</name>
    <dbReference type="NCBI Taxonomy" id="84607"/>
    <lineage>
        <taxon>Eukaryota</taxon>
        <taxon>Fungi</taxon>
        <taxon>Dikarya</taxon>
        <taxon>Basidiomycota</taxon>
        <taxon>Agaricomycotina</taxon>
        <taxon>Agaricomycetes</taxon>
        <taxon>Agaricomycetidae</taxon>
        <taxon>Agaricales</taxon>
        <taxon>Agaricineae</taxon>
        <taxon>Strophariaceae</taxon>
        <taxon>Agrocybe</taxon>
    </lineage>
</organism>
<dbReference type="PROSITE" id="PS50114">
    <property type="entry name" value="GATA_ZN_FINGER_2"/>
    <property type="match status" value="2"/>
</dbReference>
<feature type="domain" description="GATA-type" evidence="8">
    <location>
        <begin position="334"/>
        <end position="387"/>
    </location>
</feature>
<evidence type="ECO:0000313" key="9">
    <source>
        <dbReference type="EMBL" id="KAF4619243.1"/>
    </source>
</evidence>
<dbReference type="SUPFAM" id="SSF57716">
    <property type="entry name" value="Glucocorticoid receptor-like (DNA-binding domain)"/>
    <property type="match status" value="2"/>
</dbReference>
<reference evidence="9 10" key="1">
    <citation type="submission" date="2019-12" db="EMBL/GenBank/DDBJ databases">
        <authorList>
            <person name="Floudas D."/>
            <person name="Bentzer J."/>
            <person name="Ahren D."/>
            <person name="Johansson T."/>
            <person name="Persson P."/>
            <person name="Tunlid A."/>
        </authorList>
    </citation>
    <scope>NUCLEOTIDE SEQUENCE [LARGE SCALE GENOMIC DNA]</scope>
    <source>
        <strain evidence="9 10">CBS 102.39</strain>
    </source>
</reference>
<feature type="domain" description="GATA-type" evidence="8">
    <location>
        <begin position="272"/>
        <end position="315"/>
    </location>
</feature>
<feature type="region of interest" description="Disordered" evidence="7">
    <location>
        <begin position="131"/>
        <end position="194"/>
    </location>
</feature>
<dbReference type="PANTHER" id="PTHR10071:SF281">
    <property type="entry name" value="BOX A-BINDING FACTOR-RELATED"/>
    <property type="match status" value="1"/>
</dbReference>
<dbReference type="AlphaFoldDB" id="A0A8H4VR23"/>
<dbReference type="PRINTS" id="PR00619">
    <property type="entry name" value="GATAZNFINGER"/>
</dbReference>
<dbReference type="PROSITE" id="PS00344">
    <property type="entry name" value="GATA_ZN_FINGER_1"/>
    <property type="match status" value="1"/>
</dbReference>
<dbReference type="Proteomes" id="UP000521872">
    <property type="component" value="Unassembled WGS sequence"/>
</dbReference>
<dbReference type="Pfam" id="PF00320">
    <property type="entry name" value="GATA"/>
    <property type="match status" value="2"/>
</dbReference>
<dbReference type="GO" id="GO:0008270">
    <property type="term" value="F:zinc ion binding"/>
    <property type="evidence" value="ECO:0007669"/>
    <property type="project" value="UniProtKB-KW"/>
</dbReference>
<keyword evidence="2" id="KW-0479">Metal-binding</keyword>